<evidence type="ECO:0008006" key="3">
    <source>
        <dbReference type="Google" id="ProtNLM"/>
    </source>
</evidence>
<protein>
    <recommendedName>
        <fullName evidence="3">DoxX family protein</fullName>
    </recommendedName>
</protein>
<dbReference type="AlphaFoldDB" id="A0A512PIM7"/>
<dbReference type="EMBL" id="BKAL01000021">
    <property type="protein sequence ID" value="GEP71060.1"/>
    <property type="molecule type" value="Genomic_DNA"/>
</dbReference>
<evidence type="ECO:0000313" key="2">
    <source>
        <dbReference type="Proteomes" id="UP000321798"/>
    </source>
</evidence>
<proteinExistence type="predicted"/>
<gene>
    <name evidence="1" type="ORF">CSO01_37750</name>
</gene>
<evidence type="ECO:0000313" key="1">
    <source>
        <dbReference type="EMBL" id="GEP71060.1"/>
    </source>
</evidence>
<sequence length="161" mass="17179">MLLRRVARPLFATWFVAEGVDVVRHPAPHADEIRATLARLPAGLLPPSFDAEPTDGQLRLAARVHGAALAVAGLMVVGGKAPRTAALALAALTAPLVVANLPDRKGGHDREQRRNRRDRLVQAVTFTGAALLVAADREGRPGIAWRVEQARTARADARDAT</sequence>
<keyword evidence="2" id="KW-1185">Reference proteome</keyword>
<organism evidence="1 2">
    <name type="scientific">Cellulomonas soli</name>
    <dbReference type="NCBI Taxonomy" id="931535"/>
    <lineage>
        <taxon>Bacteria</taxon>
        <taxon>Bacillati</taxon>
        <taxon>Actinomycetota</taxon>
        <taxon>Actinomycetes</taxon>
        <taxon>Micrococcales</taxon>
        <taxon>Cellulomonadaceae</taxon>
        <taxon>Cellulomonas</taxon>
    </lineage>
</organism>
<name>A0A512PIM7_9CELL</name>
<accession>A0A512PIM7</accession>
<dbReference type="OrthoDB" id="329282at2"/>
<comment type="caution">
    <text evidence="1">The sequence shown here is derived from an EMBL/GenBank/DDBJ whole genome shotgun (WGS) entry which is preliminary data.</text>
</comment>
<reference evidence="1 2" key="1">
    <citation type="submission" date="2019-07" db="EMBL/GenBank/DDBJ databases">
        <title>Whole genome shotgun sequence of Cellulomonas soli NBRC 109434.</title>
        <authorList>
            <person name="Hosoyama A."/>
            <person name="Uohara A."/>
            <person name="Ohji S."/>
            <person name="Ichikawa N."/>
        </authorList>
    </citation>
    <scope>NUCLEOTIDE SEQUENCE [LARGE SCALE GENOMIC DNA]</scope>
    <source>
        <strain evidence="1 2">NBRC 109434</strain>
    </source>
</reference>
<dbReference type="RefSeq" id="WP_146954819.1">
    <property type="nucleotide sequence ID" value="NZ_BAABBJ010000011.1"/>
</dbReference>
<dbReference type="Proteomes" id="UP000321798">
    <property type="component" value="Unassembled WGS sequence"/>
</dbReference>